<evidence type="ECO:0000313" key="2">
    <source>
        <dbReference type="Proteomes" id="UP000230215"/>
    </source>
</evidence>
<dbReference type="PANTHER" id="PTHR30348:SF4">
    <property type="entry name" value="DUF72 DOMAIN-CONTAINING PROTEIN"/>
    <property type="match status" value="1"/>
</dbReference>
<sequence>MGKKLFIGTSGWVYGHWTGIFYPEDLPSKDKLKYFSQHFKTVEINYSFYHLPRPSTYQNWYNQTPEDFLFSVKASRFITHIKRLKEVKEAWKTFLDNALSLKEKLGPILFQFPPSFRANEIEIKRLEDFLKLITNYNLKPKTCTLKCAFEFRHKSWCDPKGKPSASYGVNKKVYNLLKKYNVAWVIADSPSYPKAEAVTADFVYVRMHGSKVLFSSNYTKRELQDLAQKIKKWLKNGLDVYCYFNNDAYGYAIENAKELLEILANRSKI</sequence>
<dbReference type="EMBL" id="PFGB01000007">
    <property type="protein sequence ID" value="PIW35347.1"/>
    <property type="molecule type" value="Genomic_DNA"/>
</dbReference>
<protein>
    <submittedName>
        <fullName evidence="1">DUF72 domain-containing protein</fullName>
    </submittedName>
</protein>
<dbReference type="AlphaFoldDB" id="A0A2M7H223"/>
<dbReference type="InterPro" id="IPR036520">
    <property type="entry name" value="UPF0759_sf"/>
</dbReference>
<comment type="caution">
    <text evidence="1">The sequence shown here is derived from an EMBL/GenBank/DDBJ whole genome shotgun (WGS) entry which is preliminary data.</text>
</comment>
<evidence type="ECO:0000313" key="1">
    <source>
        <dbReference type="EMBL" id="PIW35347.1"/>
    </source>
</evidence>
<accession>A0A2M7H223</accession>
<dbReference type="PANTHER" id="PTHR30348">
    <property type="entry name" value="UNCHARACTERIZED PROTEIN YECE"/>
    <property type="match status" value="1"/>
</dbReference>
<reference evidence="2" key="1">
    <citation type="submission" date="2017-09" db="EMBL/GenBank/DDBJ databases">
        <title>Depth-based differentiation of microbial function through sediment-hosted aquifers and enrichment of novel symbionts in the deep terrestrial subsurface.</title>
        <authorList>
            <person name="Probst A.J."/>
            <person name="Ladd B."/>
            <person name="Jarett J.K."/>
            <person name="Geller-Mcgrath D.E."/>
            <person name="Sieber C.M.K."/>
            <person name="Emerson J.B."/>
            <person name="Anantharaman K."/>
            <person name="Thomas B.C."/>
            <person name="Malmstrom R."/>
            <person name="Stieglmeier M."/>
            <person name="Klingl A."/>
            <person name="Woyke T."/>
            <person name="Ryan C.M."/>
            <person name="Banfield J.F."/>
        </authorList>
    </citation>
    <scope>NUCLEOTIDE SEQUENCE [LARGE SCALE GENOMIC DNA]</scope>
</reference>
<gene>
    <name evidence="1" type="ORF">COW25_00235</name>
</gene>
<dbReference type="Pfam" id="PF01904">
    <property type="entry name" value="DUF72"/>
    <property type="match status" value="1"/>
</dbReference>
<dbReference type="SUPFAM" id="SSF117396">
    <property type="entry name" value="TM1631-like"/>
    <property type="match status" value="1"/>
</dbReference>
<proteinExistence type="predicted"/>
<dbReference type="InterPro" id="IPR002763">
    <property type="entry name" value="DUF72"/>
</dbReference>
<dbReference type="Proteomes" id="UP000230215">
    <property type="component" value="Unassembled WGS sequence"/>
</dbReference>
<name>A0A2M7H223_9BACT</name>
<organism evidence="1 2">
    <name type="scientific">Candidatus Nealsonbacteria bacterium CG15_BIG_FIL_POST_REV_8_21_14_020_37_12</name>
    <dbReference type="NCBI Taxonomy" id="1974716"/>
    <lineage>
        <taxon>Bacteria</taxon>
        <taxon>Candidatus Nealsoniibacteriota</taxon>
    </lineage>
</organism>
<dbReference type="Gene3D" id="3.20.20.410">
    <property type="entry name" value="Protein of unknown function UPF0759"/>
    <property type="match status" value="1"/>
</dbReference>